<keyword evidence="2" id="KW-0539">Nucleus</keyword>
<dbReference type="GO" id="GO:0000981">
    <property type="term" value="F:DNA-binding transcription factor activity, RNA polymerase II-specific"/>
    <property type="evidence" value="ECO:0007669"/>
    <property type="project" value="InterPro"/>
</dbReference>
<dbReference type="Pfam" id="PF00172">
    <property type="entry name" value="Zn_clus"/>
    <property type="match status" value="1"/>
</dbReference>
<accession>A0A0D7BT76</accession>
<dbReference type="AlphaFoldDB" id="A0A0D7BT76"/>
<dbReference type="PROSITE" id="PS50048">
    <property type="entry name" value="ZN2_CY6_FUNGAL_2"/>
    <property type="match status" value="1"/>
</dbReference>
<dbReference type="InterPro" id="IPR036864">
    <property type="entry name" value="Zn2-C6_fun-type_DNA-bd_sf"/>
</dbReference>
<dbReference type="SUPFAM" id="SSF57701">
    <property type="entry name" value="Zn2/Cys6 DNA-binding domain"/>
    <property type="match status" value="1"/>
</dbReference>
<evidence type="ECO:0000259" key="4">
    <source>
        <dbReference type="PROSITE" id="PS50048"/>
    </source>
</evidence>
<keyword evidence="6" id="KW-1185">Reference proteome</keyword>
<name>A0A0D7BT76_9AGAR</name>
<dbReference type="InterPro" id="IPR007219">
    <property type="entry name" value="XnlR_reg_dom"/>
</dbReference>
<dbReference type="SMART" id="SM00906">
    <property type="entry name" value="Fungal_trans"/>
    <property type="match status" value="1"/>
</dbReference>
<dbReference type="PANTHER" id="PTHR46910:SF38">
    <property type="entry name" value="ZN(2)-C6 FUNGAL-TYPE DOMAIN-CONTAINING PROTEIN"/>
    <property type="match status" value="1"/>
</dbReference>
<gene>
    <name evidence="5" type="ORF">CYLTODRAFT_365239</name>
</gene>
<dbReference type="EMBL" id="KN880434">
    <property type="protein sequence ID" value="KIY73718.1"/>
    <property type="molecule type" value="Genomic_DNA"/>
</dbReference>
<feature type="domain" description="Zn(2)-C6 fungal-type" evidence="4">
    <location>
        <begin position="25"/>
        <end position="58"/>
    </location>
</feature>
<dbReference type="STRING" id="1314674.A0A0D7BT76"/>
<reference evidence="5 6" key="1">
    <citation type="journal article" date="2015" name="Fungal Genet. Biol.">
        <title>Evolution of novel wood decay mechanisms in Agaricales revealed by the genome sequences of Fistulina hepatica and Cylindrobasidium torrendii.</title>
        <authorList>
            <person name="Floudas D."/>
            <person name="Held B.W."/>
            <person name="Riley R."/>
            <person name="Nagy L.G."/>
            <person name="Koehler G."/>
            <person name="Ransdell A.S."/>
            <person name="Younus H."/>
            <person name="Chow J."/>
            <person name="Chiniquy J."/>
            <person name="Lipzen A."/>
            <person name="Tritt A."/>
            <person name="Sun H."/>
            <person name="Haridas S."/>
            <person name="LaButti K."/>
            <person name="Ohm R.A."/>
            <person name="Kues U."/>
            <person name="Blanchette R.A."/>
            <person name="Grigoriev I.V."/>
            <person name="Minto R.E."/>
            <person name="Hibbett D.S."/>
        </authorList>
    </citation>
    <scope>NUCLEOTIDE SEQUENCE [LARGE SCALE GENOMIC DNA]</scope>
    <source>
        <strain evidence="5 6">FP15055 ss-10</strain>
    </source>
</reference>
<dbReference type="GO" id="GO:0006351">
    <property type="term" value="P:DNA-templated transcription"/>
    <property type="evidence" value="ECO:0007669"/>
    <property type="project" value="InterPro"/>
</dbReference>
<feature type="region of interest" description="Disordered" evidence="3">
    <location>
        <begin position="1"/>
        <end position="20"/>
    </location>
</feature>
<keyword evidence="1" id="KW-0479">Metal-binding</keyword>
<dbReference type="GO" id="GO:0008270">
    <property type="term" value="F:zinc ion binding"/>
    <property type="evidence" value="ECO:0007669"/>
    <property type="project" value="InterPro"/>
</dbReference>
<evidence type="ECO:0000256" key="1">
    <source>
        <dbReference type="ARBA" id="ARBA00022723"/>
    </source>
</evidence>
<dbReference type="CDD" id="cd12148">
    <property type="entry name" value="fungal_TF_MHR"/>
    <property type="match status" value="1"/>
</dbReference>
<dbReference type="SMART" id="SM00066">
    <property type="entry name" value="GAL4"/>
    <property type="match status" value="1"/>
</dbReference>
<evidence type="ECO:0000256" key="2">
    <source>
        <dbReference type="ARBA" id="ARBA00023242"/>
    </source>
</evidence>
<dbReference type="InterPro" id="IPR001138">
    <property type="entry name" value="Zn2Cys6_DnaBD"/>
</dbReference>
<proteinExistence type="predicted"/>
<dbReference type="OrthoDB" id="4456959at2759"/>
<dbReference type="InterPro" id="IPR050987">
    <property type="entry name" value="AtrR-like"/>
</dbReference>
<evidence type="ECO:0000256" key="3">
    <source>
        <dbReference type="SAM" id="MobiDB-lite"/>
    </source>
</evidence>
<dbReference type="CDD" id="cd00067">
    <property type="entry name" value="GAL4"/>
    <property type="match status" value="1"/>
</dbReference>
<dbReference type="Pfam" id="PF04082">
    <property type="entry name" value="Fungal_trans"/>
    <property type="match status" value="1"/>
</dbReference>
<dbReference type="PANTHER" id="PTHR46910">
    <property type="entry name" value="TRANSCRIPTION FACTOR PDR1"/>
    <property type="match status" value="1"/>
</dbReference>
<dbReference type="Proteomes" id="UP000054007">
    <property type="component" value="Unassembled WGS sequence"/>
</dbReference>
<dbReference type="PROSITE" id="PS00463">
    <property type="entry name" value="ZN2_CY6_FUNGAL_1"/>
    <property type="match status" value="1"/>
</dbReference>
<sequence>MSDSSGVTPAAVPTPGSKKRRLQGACDLCRQKKVKCDSAAMPNNRCSNCIAFQSECTHVAALSKKPGRWHQGHISEAPIAPIVDLQSHISAILTTAPPYVVPKDQAIVRAVMVDMARYIRELEAEVHTLKEKTTARTEPKTDEENDLDEHSIHLEKSMNRLAVCDGPSRHYGKSSLLLLIVTAQDIKHNMFRTPDSVIEKGRFRRTAFWTSSPLQRTLRDADPPLLFPPEDLIHSLVEIYLNTINLYLCIHHAPSFRRDVRAKKYHTSRSFGHIVLVVCALAARQSPDPRVGHGHDTGWQWFRQIRVARPSESHRPADLYQMQLYPLMCVFQFGGATPEPAWTLAGQGIKLAQDVGAHRRRPFDPETWHVEDEMLKRTFWAMVIIDILTSAITGRPRATTAEHYDLDLPLVVDDEYWPGEALSDPTHPWVQPRSTEPRILGHVLHLKLLEILGIAQNLVYSLRRPSVWDMLGAPKWGQNVAVVLDSELNKWMDSLPPRFRWSESNPDLTAFDQSMILYSTYFLVQMQIHRPFMPAIRRGDENKCSMASVSAGFPSIIICGAASRFCTHLLHGHSRRSGLILPHMSIVLLHSGIHILLNMWAGSKLGLTYSLQEQAKDIETCLSLFSLYEKKFQIAGRYSDMLRELYRVGVPPQYLFAPDVHAQKRRLEQDVSSETGIRPAPEPPTQGLEELMGSYSSMDHQWHLPIHTDDFLLGWTPPPEFQNSDENDPSLANLLSALSDGNSDDAMWYNTFGVTVDPDNAVSRSSS</sequence>
<organism evidence="5 6">
    <name type="scientific">Cylindrobasidium torrendii FP15055 ss-10</name>
    <dbReference type="NCBI Taxonomy" id="1314674"/>
    <lineage>
        <taxon>Eukaryota</taxon>
        <taxon>Fungi</taxon>
        <taxon>Dikarya</taxon>
        <taxon>Basidiomycota</taxon>
        <taxon>Agaricomycotina</taxon>
        <taxon>Agaricomycetes</taxon>
        <taxon>Agaricomycetidae</taxon>
        <taxon>Agaricales</taxon>
        <taxon>Marasmiineae</taxon>
        <taxon>Physalacriaceae</taxon>
        <taxon>Cylindrobasidium</taxon>
    </lineage>
</organism>
<dbReference type="Gene3D" id="4.10.240.10">
    <property type="entry name" value="Zn(2)-C6 fungal-type DNA-binding domain"/>
    <property type="match status" value="1"/>
</dbReference>
<evidence type="ECO:0000313" key="6">
    <source>
        <dbReference type="Proteomes" id="UP000054007"/>
    </source>
</evidence>
<dbReference type="GO" id="GO:0003677">
    <property type="term" value="F:DNA binding"/>
    <property type="evidence" value="ECO:0007669"/>
    <property type="project" value="InterPro"/>
</dbReference>
<protein>
    <recommendedName>
        <fullName evidence="4">Zn(2)-C6 fungal-type domain-containing protein</fullName>
    </recommendedName>
</protein>
<evidence type="ECO:0000313" key="5">
    <source>
        <dbReference type="EMBL" id="KIY73718.1"/>
    </source>
</evidence>